<evidence type="ECO:0000256" key="1">
    <source>
        <dbReference type="SAM" id="MobiDB-lite"/>
    </source>
</evidence>
<accession>A0A6S6TMH0</accession>
<feature type="compositionally biased region" description="Polar residues" evidence="1">
    <location>
        <begin position="1"/>
        <end position="24"/>
    </location>
</feature>
<feature type="compositionally biased region" description="Low complexity" evidence="1">
    <location>
        <begin position="25"/>
        <end position="35"/>
    </location>
</feature>
<feature type="region of interest" description="Disordered" evidence="1">
    <location>
        <begin position="1"/>
        <end position="46"/>
    </location>
</feature>
<dbReference type="AlphaFoldDB" id="A0A6S6TMH0"/>
<name>A0A6S6TMH0_9GAMM</name>
<organism evidence="2">
    <name type="scientific">uncultured Thiotrichaceae bacterium</name>
    <dbReference type="NCBI Taxonomy" id="298394"/>
    <lineage>
        <taxon>Bacteria</taxon>
        <taxon>Pseudomonadati</taxon>
        <taxon>Pseudomonadota</taxon>
        <taxon>Gammaproteobacteria</taxon>
        <taxon>Thiotrichales</taxon>
        <taxon>Thiotrichaceae</taxon>
        <taxon>environmental samples</taxon>
    </lineage>
</organism>
<feature type="non-terminal residue" evidence="2">
    <location>
        <position position="95"/>
    </location>
</feature>
<evidence type="ECO:0000313" key="2">
    <source>
        <dbReference type="EMBL" id="CAA6817538.1"/>
    </source>
</evidence>
<protein>
    <submittedName>
        <fullName evidence="2">Uncharacterized protein</fullName>
    </submittedName>
</protein>
<proteinExistence type="predicted"/>
<dbReference type="EMBL" id="CACVAY010000084">
    <property type="protein sequence ID" value="CAA6817538.1"/>
    <property type="molecule type" value="Genomic_DNA"/>
</dbReference>
<reference evidence="2" key="1">
    <citation type="submission" date="2020-01" db="EMBL/GenBank/DDBJ databases">
        <authorList>
            <person name="Meier V. D."/>
            <person name="Meier V D."/>
        </authorList>
    </citation>
    <scope>NUCLEOTIDE SEQUENCE</scope>
    <source>
        <strain evidence="2">HLG_WM_MAG_07</strain>
    </source>
</reference>
<feature type="region of interest" description="Disordered" evidence="1">
    <location>
        <begin position="69"/>
        <end position="95"/>
    </location>
</feature>
<feature type="compositionally biased region" description="Low complexity" evidence="1">
    <location>
        <begin position="71"/>
        <end position="81"/>
    </location>
</feature>
<feature type="compositionally biased region" description="Gly residues" evidence="1">
    <location>
        <begin position="82"/>
        <end position="95"/>
    </location>
</feature>
<feature type="compositionally biased region" description="Gly residues" evidence="1">
    <location>
        <begin position="36"/>
        <end position="45"/>
    </location>
</feature>
<gene>
    <name evidence="2" type="ORF">HELGO_WM4843</name>
</gene>
<sequence length="95" mass="9304">MSNYINGSNNAANQSHLQQRNTGQTSGTYGANNNGGSTGGFGTGGVNSSSQLQLLNAIVSLIMNMLSQLQGNNSNSGNSGSDTGGSTTGGSTTGG</sequence>